<organism evidence="1 2">
    <name type="scientific">Dioscorea alata</name>
    <name type="common">Purple yam</name>
    <dbReference type="NCBI Taxonomy" id="55571"/>
    <lineage>
        <taxon>Eukaryota</taxon>
        <taxon>Viridiplantae</taxon>
        <taxon>Streptophyta</taxon>
        <taxon>Embryophyta</taxon>
        <taxon>Tracheophyta</taxon>
        <taxon>Spermatophyta</taxon>
        <taxon>Magnoliopsida</taxon>
        <taxon>Liliopsida</taxon>
        <taxon>Dioscoreales</taxon>
        <taxon>Dioscoreaceae</taxon>
        <taxon>Dioscorea</taxon>
    </lineage>
</organism>
<comment type="caution">
    <text evidence="1">The sequence shown here is derived from an EMBL/GenBank/DDBJ whole genome shotgun (WGS) entry which is preliminary data.</text>
</comment>
<protein>
    <submittedName>
        <fullName evidence="1">Uncharacterized protein</fullName>
    </submittedName>
</protein>
<name>A0ACB7UN26_DIOAL</name>
<evidence type="ECO:0000313" key="1">
    <source>
        <dbReference type="EMBL" id="KAH7661867.1"/>
    </source>
</evidence>
<sequence length="216" mass="24533">MRFSSWFAVLFLQTLALSCQSLRHGFDFNADTRILTVGEELRGETLPLKSGRRFYRLAGLKESAWYEVKISYPASIPASFDIRLEKDVPEIWLGRNRRLLNTEKMIFKADKSDELSNIGGMYALVTVEAAGVIAKPGLPERELVVYNIVCDELLFGIPHKAWWVGIAALLCLILASVIPYFFPFRSVFKNGSPQSKQPIYNQVFMNQPAEHTILDK</sequence>
<gene>
    <name evidence="1" type="ORF">IHE45_15G092600</name>
</gene>
<reference evidence="2" key="1">
    <citation type="journal article" date="2022" name="Nat. Commun.">
        <title>Chromosome evolution and the genetic basis of agronomically important traits in greater yam.</title>
        <authorList>
            <person name="Bredeson J.V."/>
            <person name="Lyons J.B."/>
            <person name="Oniyinde I.O."/>
            <person name="Okereke N.R."/>
            <person name="Kolade O."/>
            <person name="Nnabue I."/>
            <person name="Nwadili C.O."/>
            <person name="Hribova E."/>
            <person name="Parker M."/>
            <person name="Nwogha J."/>
            <person name="Shu S."/>
            <person name="Carlson J."/>
            <person name="Kariba R."/>
            <person name="Muthemba S."/>
            <person name="Knop K."/>
            <person name="Barton G.J."/>
            <person name="Sherwood A.V."/>
            <person name="Lopez-Montes A."/>
            <person name="Asiedu R."/>
            <person name="Jamnadass R."/>
            <person name="Muchugi A."/>
            <person name="Goodstein D."/>
            <person name="Egesi C.N."/>
            <person name="Featherston J."/>
            <person name="Asfaw A."/>
            <person name="Simpson G.G."/>
            <person name="Dolezel J."/>
            <person name="Hendre P.S."/>
            <person name="Van Deynze A."/>
            <person name="Kumar P.L."/>
            <person name="Obidiegwu J.E."/>
            <person name="Bhattacharjee R."/>
            <person name="Rokhsar D.S."/>
        </authorList>
    </citation>
    <scope>NUCLEOTIDE SEQUENCE [LARGE SCALE GENOMIC DNA]</scope>
    <source>
        <strain evidence="2">cv. TDa95/00328</strain>
    </source>
</reference>
<proteinExistence type="predicted"/>
<accession>A0ACB7UN26</accession>
<dbReference type="Proteomes" id="UP000827976">
    <property type="component" value="Chromosome 15"/>
</dbReference>
<evidence type="ECO:0000313" key="2">
    <source>
        <dbReference type="Proteomes" id="UP000827976"/>
    </source>
</evidence>
<dbReference type="EMBL" id="CM037025">
    <property type="protein sequence ID" value="KAH7661867.1"/>
    <property type="molecule type" value="Genomic_DNA"/>
</dbReference>
<keyword evidence="2" id="KW-1185">Reference proteome</keyword>